<dbReference type="PATRIC" id="fig|1121439.3.peg.2743"/>
<keyword evidence="1" id="KW-1133">Transmembrane helix</keyword>
<feature type="transmembrane region" description="Helical" evidence="1">
    <location>
        <begin position="12"/>
        <end position="37"/>
    </location>
</feature>
<evidence type="ECO:0000313" key="3">
    <source>
        <dbReference type="Proteomes" id="UP000014975"/>
    </source>
</evidence>
<comment type="caution">
    <text evidence="2">The sequence shown here is derived from an EMBL/GenBank/DDBJ whole genome shotgun (WGS) entry which is preliminary data.</text>
</comment>
<dbReference type="Pfam" id="PF10861">
    <property type="entry name" value="DUF2784"/>
    <property type="match status" value="1"/>
</dbReference>
<organism evidence="2 3">
    <name type="scientific">Alkalidesulfovibrio alkalitolerans DSM 16529</name>
    <dbReference type="NCBI Taxonomy" id="1121439"/>
    <lineage>
        <taxon>Bacteria</taxon>
        <taxon>Pseudomonadati</taxon>
        <taxon>Thermodesulfobacteriota</taxon>
        <taxon>Desulfovibrionia</taxon>
        <taxon>Desulfovibrionales</taxon>
        <taxon>Desulfovibrionaceae</taxon>
        <taxon>Alkalidesulfovibrio</taxon>
    </lineage>
</organism>
<name>S7U9M4_9BACT</name>
<proteinExistence type="predicted"/>
<reference evidence="2 3" key="1">
    <citation type="journal article" date="2013" name="Genome Announc.">
        <title>Draft genome sequences for three mercury-methylating, sulfate-reducing bacteria.</title>
        <authorList>
            <person name="Brown S.D."/>
            <person name="Hurt R.A.Jr."/>
            <person name="Gilmour C.C."/>
            <person name="Elias D.A."/>
        </authorList>
    </citation>
    <scope>NUCLEOTIDE SEQUENCE [LARGE SCALE GENOMIC DNA]</scope>
    <source>
        <strain evidence="2 3">DSM 16529</strain>
    </source>
</reference>
<accession>S7U9M4</accession>
<keyword evidence="3" id="KW-1185">Reference proteome</keyword>
<sequence length="142" mass="16033">MQVWFAILLADVVLVVHFLIAAFNILALPATVLGLAMGWQFARNRFFRLAHLVCMGVVLLFAALGRYCPLTDWESALRIAAGQEGYETSFIAHWLSRLLYVDADLRVLAVLYALWTLTIVVLWFLAPPRLRRSDRDDISSPG</sequence>
<evidence type="ECO:0000256" key="1">
    <source>
        <dbReference type="SAM" id="Phobius"/>
    </source>
</evidence>
<keyword evidence="1" id="KW-0812">Transmembrane</keyword>
<gene>
    <name evidence="2" type="ORF">dsat_1361</name>
</gene>
<evidence type="ECO:0000313" key="2">
    <source>
        <dbReference type="EMBL" id="EPR30639.1"/>
    </source>
</evidence>
<dbReference type="EMBL" id="ATHI01000031">
    <property type="protein sequence ID" value="EPR30639.1"/>
    <property type="molecule type" value="Genomic_DNA"/>
</dbReference>
<dbReference type="AlphaFoldDB" id="S7U9M4"/>
<dbReference type="eggNOG" id="ENOG50334WQ">
    <property type="taxonomic scope" value="Bacteria"/>
</dbReference>
<feature type="transmembrane region" description="Helical" evidence="1">
    <location>
        <begin position="49"/>
        <end position="67"/>
    </location>
</feature>
<keyword evidence="1" id="KW-0472">Membrane</keyword>
<dbReference type="InterPro" id="IPR021218">
    <property type="entry name" value="DUF2784"/>
</dbReference>
<dbReference type="Proteomes" id="UP000014975">
    <property type="component" value="Unassembled WGS sequence"/>
</dbReference>
<protein>
    <recommendedName>
        <fullName evidence="4">DUF2784 domain-containing protein</fullName>
    </recommendedName>
</protein>
<dbReference type="RefSeq" id="WP_020888058.1">
    <property type="nucleotide sequence ID" value="NZ_ATHI01000031.1"/>
</dbReference>
<dbReference type="OrthoDB" id="370375at2"/>
<evidence type="ECO:0008006" key="4">
    <source>
        <dbReference type="Google" id="ProtNLM"/>
    </source>
</evidence>
<dbReference type="STRING" id="1121439.dsat_1361"/>
<feature type="transmembrane region" description="Helical" evidence="1">
    <location>
        <begin position="105"/>
        <end position="126"/>
    </location>
</feature>